<keyword evidence="4" id="KW-1185">Reference proteome</keyword>
<reference evidence="3" key="1">
    <citation type="submission" date="2022-04" db="EMBL/GenBank/DDBJ databases">
        <title>Mucilaginibacter sp. RS28 isolated from freshwater.</title>
        <authorList>
            <person name="Ko S.-R."/>
        </authorList>
    </citation>
    <scope>NUCLEOTIDE SEQUENCE</scope>
    <source>
        <strain evidence="3">RS28</strain>
    </source>
</reference>
<keyword evidence="3" id="KW-0418">Kinase</keyword>
<dbReference type="InterPro" id="IPR050640">
    <property type="entry name" value="Bact_2-comp_sensor_kinase"/>
</dbReference>
<dbReference type="RefSeq" id="WP_245127936.1">
    <property type="nucleotide sequence ID" value="NZ_JALJEJ010000001.1"/>
</dbReference>
<feature type="transmembrane region" description="Helical" evidence="1">
    <location>
        <begin position="72"/>
        <end position="93"/>
    </location>
</feature>
<keyword evidence="1" id="KW-0472">Membrane</keyword>
<dbReference type="PANTHER" id="PTHR34220">
    <property type="entry name" value="SENSOR HISTIDINE KINASE YPDA"/>
    <property type="match status" value="1"/>
</dbReference>
<dbReference type="PANTHER" id="PTHR34220:SF7">
    <property type="entry name" value="SENSOR HISTIDINE KINASE YPDA"/>
    <property type="match status" value="1"/>
</dbReference>
<proteinExistence type="predicted"/>
<evidence type="ECO:0000313" key="3">
    <source>
        <dbReference type="EMBL" id="MCJ8208098.1"/>
    </source>
</evidence>
<dbReference type="InterPro" id="IPR010559">
    <property type="entry name" value="Sig_transdc_His_kin_internal"/>
</dbReference>
<evidence type="ECO:0000313" key="4">
    <source>
        <dbReference type="Proteomes" id="UP001139450"/>
    </source>
</evidence>
<organism evidence="3 4">
    <name type="scientific">Mucilaginibacter straminoryzae</name>
    <dbReference type="NCBI Taxonomy" id="2932774"/>
    <lineage>
        <taxon>Bacteria</taxon>
        <taxon>Pseudomonadati</taxon>
        <taxon>Bacteroidota</taxon>
        <taxon>Sphingobacteriia</taxon>
        <taxon>Sphingobacteriales</taxon>
        <taxon>Sphingobacteriaceae</taxon>
        <taxon>Mucilaginibacter</taxon>
    </lineage>
</organism>
<comment type="caution">
    <text evidence="3">The sequence shown here is derived from an EMBL/GenBank/DDBJ whole genome shotgun (WGS) entry which is preliminary data.</text>
</comment>
<dbReference type="EMBL" id="JALJEJ010000001">
    <property type="protein sequence ID" value="MCJ8208098.1"/>
    <property type="molecule type" value="Genomic_DNA"/>
</dbReference>
<protein>
    <submittedName>
        <fullName evidence="3">Histidine kinase</fullName>
    </submittedName>
</protein>
<dbReference type="GO" id="GO:0000155">
    <property type="term" value="F:phosphorelay sensor kinase activity"/>
    <property type="evidence" value="ECO:0007669"/>
    <property type="project" value="InterPro"/>
</dbReference>
<dbReference type="Proteomes" id="UP001139450">
    <property type="component" value="Unassembled WGS sequence"/>
</dbReference>
<feature type="domain" description="Signal transduction histidine kinase internal region" evidence="2">
    <location>
        <begin position="154"/>
        <end position="221"/>
    </location>
</feature>
<feature type="transmembrane region" description="Helical" evidence="1">
    <location>
        <begin position="44"/>
        <end position="65"/>
    </location>
</feature>
<evidence type="ECO:0000256" key="1">
    <source>
        <dbReference type="SAM" id="Phobius"/>
    </source>
</evidence>
<keyword evidence="3" id="KW-0808">Transferase</keyword>
<feature type="transmembrane region" description="Helical" evidence="1">
    <location>
        <begin position="12"/>
        <end position="32"/>
    </location>
</feature>
<sequence>MKTQYYSVRAKRLLYFCSGILAVALYEQAMLYSVLHKIHLLPVLTFYAIDIAYFLTAAYILYPFAILRPYRLFRILLAVIVGFVCFLLLQNVADTLLDYYKTGDFHFTIVFLRPFWRCVYLSMIALAYYFAVNGIEKAKQARALEIEKLELKAAVLRARIKPHFTFHTLQFLQSEVSPVSISAGQTLELFAEVMHYTLESDSGATTLEEELEQVTNYIHLNIAMRRLKANLIWHIDKDEHTITRFFPSMVLLNLVENIFDHGVLSDEKMPAIVNISCRDNQLVFYSRNLQGKARRIQGTGLGTAYLKTQLETMFPGRYTYRVKSNESYYEVNLKVEL</sequence>
<dbReference type="GO" id="GO:0016020">
    <property type="term" value="C:membrane"/>
    <property type="evidence" value="ECO:0007669"/>
    <property type="project" value="InterPro"/>
</dbReference>
<dbReference type="AlphaFoldDB" id="A0A9X2BBE5"/>
<accession>A0A9X2BBE5</accession>
<keyword evidence="1" id="KW-1133">Transmembrane helix</keyword>
<feature type="transmembrane region" description="Helical" evidence="1">
    <location>
        <begin position="105"/>
        <end position="132"/>
    </location>
</feature>
<keyword evidence="1" id="KW-0812">Transmembrane</keyword>
<dbReference type="Pfam" id="PF06580">
    <property type="entry name" value="His_kinase"/>
    <property type="match status" value="1"/>
</dbReference>
<name>A0A9X2BBE5_9SPHI</name>
<evidence type="ECO:0000259" key="2">
    <source>
        <dbReference type="Pfam" id="PF06580"/>
    </source>
</evidence>
<gene>
    <name evidence="3" type="ORF">MUY27_00165</name>
</gene>